<dbReference type="EMBL" id="JAAARO010000004">
    <property type="protein sequence ID" value="KAF5748149.1"/>
    <property type="molecule type" value="Genomic_DNA"/>
</dbReference>
<feature type="compositionally biased region" description="Low complexity" evidence="1">
    <location>
        <begin position="9"/>
        <end position="19"/>
    </location>
</feature>
<name>A0A7J7DPE1_TRIWF</name>
<accession>A0A7J7DPE1</accession>
<evidence type="ECO:0000256" key="1">
    <source>
        <dbReference type="SAM" id="MobiDB-lite"/>
    </source>
</evidence>
<dbReference type="AlphaFoldDB" id="A0A7J7DPE1"/>
<dbReference type="InParanoid" id="A0A7J7DPE1"/>
<evidence type="ECO:0000313" key="3">
    <source>
        <dbReference type="Proteomes" id="UP000593562"/>
    </source>
</evidence>
<reference evidence="2 3" key="1">
    <citation type="journal article" date="2020" name="Nat. Commun.">
        <title>Genome of Tripterygium wilfordii and identification of cytochrome P450 involved in triptolide biosynthesis.</title>
        <authorList>
            <person name="Tu L."/>
            <person name="Su P."/>
            <person name="Zhang Z."/>
            <person name="Gao L."/>
            <person name="Wang J."/>
            <person name="Hu T."/>
            <person name="Zhou J."/>
            <person name="Zhang Y."/>
            <person name="Zhao Y."/>
            <person name="Liu Y."/>
            <person name="Song Y."/>
            <person name="Tong Y."/>
            <person name="Lu Y."/>
            <person name="Yang J."/>
            <person name="Xu C."/>
            <person name="Jia M."/>
            <person name="Peters R.J."/>
            <person name="Huang L."/>
            <person name="Gao W."/>
        </authorList>
    </citation>
    <scope>NUCLEOTIDE SEQUENCE [LARGE SCALE GENOMIC DNA]</scope>
    <source>
        <strain evidence="3">cv. XIE 37</strain>
        <tissue evidence="2">Leaf</tissue>
    </source>
</reference>
<dbReference type="PANTHER" id="PTHR47076">
    <property type="entry name" value="NHL DOMAIN PROTEIN"/>
    <property type="match status" value="1"/>
</dbReference>
<comment type="caution">
    <text evidence="2">The sequence shown here is derived from an EMBL/GenBank/DDBJ whole genome shotgun (WGS) entry which is preliminary data.</text>
</comment>
<keyword evidence="3" id="KW-1185">Reference proteome</keyword>
<organism evidence="2 3">
    <name type="scientific">Tripterygium wilfordii</name>
    <name type="common">Thunder God vine</name>
    <dbReference type="NCBI Taxonomy" id="458696"/>
    <lineage>
        <taxon>Eukaryota</taxon>
        <taxon>Viridiplantae</taxon>
        <taxon>Streptophyta</taxon>
        <taxon>Embryophyta</taxon>
        <taxon>Tracheophyta</taxon>
        <taxon>Spermatophyta</taxon>
        <taxon>Magnoliopsida</taxon>
        <taxon>eudicotyledons</taxon>
        <taxon>Gunneridae</taxon>
        <taxon>Pentapetalae</taxon>
        <taxon>rosids</taxon>
        <taxon>fabids</taxon>
        <taxon>Celastrales</taxon>
        <taxon>Celastraceae</taxon>
        <taxon>Tripterygium</taxon>
    </lineage>
</organism>
<sequence>MAAPEETIESISETSALTDSEYEEDYEETPSPSFCCGCFKGLYFGHKYRKAYLLHQQEETRQESWLVTKTKKMREISEVLAGPRWKNFIRSFSSNGVSKKRRMQFQYDPKSHALNFDDGIEREVEFMARFAGSVGSNRVVKLERDLIDL</sequence>
<protein>
    <submittedName>
        <fullName evidence="2">Uncharacterized protein</fullName>
    </submittedName>
</protein>
<evidence type="ECO:0000313" key="2">
    <source>
        <dbReference type="EMBL" id="KAF5748149.1"/>
    </source>
</evidence>
<dbReference type="PANTHER" id="PTHR47076:SF1">
    <property type="entry name" value="NHL DOMAIN PROTEIN"/>
    <property type="match status" value="1"/>
</dbReference>
<dbReference type="Proteomes" id="UP000593562">
    <property type="component" value="Unassembled WGS sequence"/>
</dbReference>
<feature type="region of interest" description="Disordered" evidence="1">
    <location>
        <begin position="1"/>
        <end position="23"/>
    </location>
</feature>
<gene>
    <name evidence="2" type="ORF">HS088_TW04G00099</name>
</gene>
<proteinExistence type="predicted"/>